<protein>
    <submittedName>
        <fullName evidence="2">DNA primase</fullName>
    </submittedName>
</protein>
<proteinExistence type="predicted"/>
<dbReference type="AlphaFoldDB" id="A0AAU1U3Z3"/>
<feature type="compositionally biased region" description="Low complexity" evidence="1">
    <location>
        <begin position="166"/>
        <end position="179"/>
    </location>
</feature>
<organism evidence="2">
    <name type="scientific">Streptomyces sp. NBC_00119</name>
    <dbReference type="NCBI Taxonomy" id="2975659"/>
    <lineage>
        <taxon>Bacteria</taxon>
        <taxon>Bacillati</taxon>
        <taxon>Actinomycetota</taxon>
        <taxon>Actinomycetes</taxon>
        <taxon>Kitasatosporales</taxon>
        <taxon>Streptomycetaceae</taxon>
        <taxon>Streptomyces</taxon>
    </lineage>
</organism>
<feature type="region of interest" description="Disordered" evidence="1">
    <location>
        <begin position="98"/>
        <end position="196"/>
    </location>
</feature>
<feature type="compositionally biased region" description="Basic residues" evidence="1">
    <location>
        <begin position="180"/>
        <end position="190"/>
    </location>
</feature>
<evidence type="ECO:0000256" key="1">
    <source>
        <dbReference type="SAM" id="MobiDB-lite"/>
    </source>
</evidence>
<name>A0AAU1U3Z3_9ACTN</name>
<evidence type="ECO:0000313" key="2">
    <source>
        <dbReference type="EMBL" id="WTS12120.1"/>
    </source>
</evidence>
<sequence>MNRAAVGLAVGAGYVLGRTKKMKLAFAVGTLVAGKRLRLKDALGVLDSPQFKELGDQLREDLAGVGKAATGALVERRMEGLAGALHQRTEGVRDRIEGVAPDVGGLVDGEDRDDDRDDDGDRGDRDRVPAQRAGAGKASSKQPPSKQSGAKKTAAKKSAAKKTDPKSAATKKTAAATRTVSRRAPRTRSKGGRDDG</sequence>
<gene>
    <name evidence="2" type="ORF">OHU69_14400</name>
</gene>
<accession>A0AAU1U3Z3</accession>
<dbReference type="EMBL" id="CP108195">
    <property type="protein sequence ID" value="WTS12120.1"/>
    <property type="molecule type" value="Genomic_DNA"/>
</dbReference>
<feature type="compositionally biased region" description="Low complexity" evidence="1">
    <location>
        <begin position="136"/>
        <end position="152"/>
    </location>
</feature>
<reference evidence="2" key="1">
    <citation type="submission" date="2022-10" db="EMBL/GenBank/DDBJ databases">
        <title>The complete genomes of actinobacterial strains from the NBC collection.</title>
        <authorList>
            <person name="Joergensen T.S."/>
            <person name="Alvarez Arevalo M."/>
            <person name="Sterndorff E.B."/>
            <person name="Faurdal D."/>
            <person name="Vuksanovic O."/>
            <person name="Mourched A.-S."/>
            <person name="Charusanti P."/>
            <person name="Shaw S."/>
            <person name="Blin K."/>
            <person name="Weber T."/>
        </authorList>
    </citation>
    <scope>NUCLEOTIDE SEQUENCE</scope>
    <source>
        <strain evidence="2">NBC_00119</strain>
    </source>
</reference>
<feature type="compositionally biased region" description="Acidic residues" evidence="1">
    <location>
        <begin position="108"/>
        <end position="121"/>
    </location>
</feature>